<dbReference type="Proteomes" id="UP001060215">
    <property type="component" value="Chromosome 8"/>
</dbReference>
<proteinExistence type="predicted"/>
<name>A0ACC0GGH2_9ERIC</name>
<reference evidence="1 2" key="1">
    <citation type="journal article" date="2022" name="Plant J.">
        <title>Chromosome-level genome of Camellia lanceoleosa provides a valuable resource for understanding genome evolution and self-incompatibility.</title>
        <authorList>
            <person name="Gong W."/>
            <person name="Xiao S."/>
            <person name="Wang L."/>
            <person name="Liao Z."/>
            <person name="Chang Y."/>
            <person name="Mo W."/>
            <person name="Hu G."/>
            <person name="Li W."/>
            <person name="Zhao G."/>
            <person name="Zhu H."/>
            <person name="Hu X."/>
            <person name="Ji K."/>
            <person name="Xiang X."/>
            <person name="Song Q."/>
            <person name="Yuan D."/>
            <person name="Jin S."/>
            <person name="Zhang L."/>
        </authorList>
    </citation>
    <scope>NUCLEOTIDE SEQUENCE [LARGE SCALE GENOMIC DNA]</scope>
    <source>
        <strain evidence="1">SQ_2022a</strain>
    </source>
</reference>
<organism evidence="1 2">
    <name type="scientific">Camellia lanceoleosa</name>
    <dbReference type="NCBI Taxonomy" id="1840588"/>
    <lineage>
        <taxon>Eukaryota</taxon>
        <taxon>Viridiplantae</taxon>
        <taxon>Streptophyta</taxon>
        <taxon>Embryophyta</taxon>
        <taxon>Tracheophyta</taxon>
        <taxon>Spermatophyta</taxon>
        <taxon>Magnoliopsida</taxon>
        <taxon>eudicotyledons</taxon>
        <taxon>Gunneridae</taxon>
        <taxon>Pentapetalae</taxon>
        <taxon>asterids</taxon>
        <taxon>Ericales</taxon>
        <taxon>Theaceae</taxon>
        <taxon>Camellia</taxon>
    </lineage>
</organism>
<sequence>MPIDDFYMATNALAATNHNFRHVARILGLDSRIEKSLLIPFREIKVECSIPKDNGTLVSYIGFRVQHVNSRGPMKRGIRYHPEVDPDEVNALAQLMT</sequence>
<gene>
    <name evidence="1" type="ORF">LOK49_LG09G01236</name>
</gene>
<protein>
    <submittedName>
        <fullName evidence="1">Glutamate dehydrogenase 2</fullName>
    </submittedName>
</protein>
<keyword evidence="2" id="KW-1185">Reference proteome</keyword>
<evidence type="ECO:0000313" key="1">
    <source>
        <dbReference type="EMBL" id="KAI8000145.1"/>
    </source>
</evidence>
<comment type="caution">
    <text evidence="1">The sequence shown here is derived from an EMBL/GenBank/DDBJ whole genome shotgun (WGS) entry which is preliminary data.</text>
</comment>
<dbReference type="EMBL" id="CM045765">
    <property type="protein sequence ID" value="KAI8000145.1"/>
    <property type="molecule type" value="Genomic_DNA"/>
</dbReference>
<accession>A0ACC0GGH2</accession>
<evidence type="ECO:0000313" key="2">
    <source>
        <dbReference type="Proteomes" id="UP001060215"/>
    </source>
</evidence>